<dbReference type="InterPro" id="IPR011055">
    <property type="entry name" value="Dup_hybrid_motif"/>
</dbReference>
<dbReference type="SUPFAM" id="SSF51261">
    <property type="entry name" value="Duplicated hybrid motif"/>
    <property type="match status" value="1"/>
</dbReference>
<dbReference type="Proteomes" id="UP000317536">
    <property type="component" value="Unassembled WGS sequence"/>
</dbReference>
<dbReference type="AlphaFoldDB" id="A0A556RC00"/>
<feature type="domain" description="M23ase beta-sheet core" evidence="1">
    <location>
        <begin position="115"/>
        <end position="208"/>
    </location>
</feature>
<proteinExistence type="predicted"/>
<dbReference type="Gene3D" id="2.70.70.10">
    <property type="entry name" value="Glucose Permease (Domain IIA)"/>
    <property type="match status" value="1"/>
</dbReference>
<organism evidence="2 3">
    <name type="scientific">Bifidobacterium asteroides</name>
    <dbReference type="NCBI Taxonomy" id="1684"/>
    <lineage>
        <taxon>Bacteria</taxon>
        <taxon>Bacillati</taxon>
        <taxon>Actinomycetota</taxon>
        <taxon>Actinomycetes</taxon>
        <taxon>Bifidobacteriales</taxon>
        <taxon>Bifidobacteriaceae</taxon>
        <taxon>Bifidobacterium</taxon>
    </lineage>
</organism>
<comment type="caution">
    <text evidence="2">The sequence shown here is derived from an EMBL/GenBank/DDBJ whole genome shotgun (WGS) entry which is preliminary data.</text>
</comment>
<sequence length="222" mass="23718">MACARDHKNKGIKRITGRMPIMPSGCRPPWFPRTLLVLMLALVLSAAGPTATVMAQPAPTLPSAAIPAQNGRVTSSTAACRRGWLWPLEPLTGDNAASQVIIRPFDPPDHPWLSGHRGIDLAAQQGRRIRTPADGVIAFAGSVAGKDVVSIRHGNLVSTYEPAQSSLPTGTRLQAGTVWGKVEGVSDHCAQDCLHWGLKDGQGRYLNPGAKVGNHRIRLKPL</sequence>
<reference evidence="2 3" key="1">
    <citation type="submission" date="2019-07" db="EMBL/GenBank/DDBJ databases">
        <title>Bifidobacterium asteroides genomes.</title>
        <authorList>
            <person name="Zheng H."/>
        </authorList>
    </citation>
    <scope>NUCLEOTIDE SEQUENCE [LARGE SCALE GENOMIC DNA]</scope>
    <source>
        <strain evidence="2 3">W8111</strain>
    </source>
</reference>
<evidence type="ECO:0000313" key="3">
    <source>
        <dbReference type="Proteomes" id="UP000317536"/>
    </source>
</evidence>
<evidence type="ECO:0000313" key="2">
    <source>
        <dbReference type="EMBL" id="TSJ86417.1"/>
    </source>
</evidence>
<dbReference type="CDD" id="cd12797">
    <property type="entry name" value="M23_peptidase"/>
    <property type="match status" value="1"/>
</dbReference>
<accession>A0A556RC00</accession>
<protein>
    <submittedName>
        <fullName evidence="2">Peptidoglycan DD-metalloendopeptidase family protein</fullName>
    </submittedName>
</protein>
<name>A0A556RC00_9BIFI</name>
<evidence type="ECO:0000259" key="1">
    <source>
        <dbReference type="Pfam" id="PF01551"/>
    </source>
</evidence>
<gene>
    <name evidence="2" type="ORF">FPK29_01655</name>
</gene>
<dbReference type="EMBL" id="VMHJ01000001">
    <property type="protein sequence ID" value="TSJ86417.1"/>
    <property type="molecule type" value="Genomic_DNA"/>
</dbReference>
<dbReference type="InterPro" id="IPR016047">
    <property type="entry name" value="M23ase_b-sheet_dom"/>
</dbReference>
<dbReference type="Pfam" id="PF01551">
    <property type="entry name" value="Peptidase_M23"/>
    <property type="match status" value="1"/>
</dbReference>